<accession>A0A167WFN1</accession>
<feature type="signal peptide" evidence="2">
    <location>
        <begin position="1"/>
        <end position="19"/>
    </location>
</feature>
<proteinExistence type="predicted"/>
<evidence type="ECO:0000256" key="2">
    <source>
        <dbReference type="SAM" id="SignalP"/>
    </source>
</evidence>
<dbReference type="STRING" id="1081109.A0A167WFN1"/>
<dbReference type="OrthoDB" id="4917004at2759"/>
<dbReference type="Proteomes" id="UP000078544">
    <property type="component" value="Unassembled WGS sequence"/>
</dbReference>
<name>A0A167WFN1_9HYPO</name>
<gene>
    <name evidence="3" type="ORF">AAL_07989</name>
</gene>
<feature type="compositionally biased region" description="Basic and acidic residues" evidence="1">
    <location>
        <begin position="95"/>
        <end position="113"/>
    </location>
</feature>
<evidence type="ECO:0008006" key="5">
    <source>
        <dbReference type="Google" id="ProtNLM"/>
    </source>
</evidence>
<feature type="chain" id="PRO_5007893987" description="Heat-labile enterotoxin, A chain" evidence="2">
    <location>
        <begin position="20"/>
        <end position="634"/>
    </location>
</feature>
<feature type="region of interest" description="Disordered" evidence="1">
    <location>
        <begin position="91"/>
        <end position="122"/>
    </location>
</feature>
<feature type="compositionally biased region" description="Basic and acidic residues" evidence="1">
    <location>
        <begin position="547"/>
        <end position="569"/>
    </location>
</feature>
<dbReference type="AlphaFoldDB" id="A0A167WFN1"/>
<feature type="region of interest" description="Disordered" evidence="1">
    <location>
        <begin position="27"/>
        <end position="71"/>
    </location>
</feature>
<keyword evidence="2" id="KW-0732">Signal</keyword>
<sequence length="634" mass="69671">MVSLKRFLVAGLAVTEGLALTLPSHVSPGLQVRAGDNVQKIPPKSPKPSDPEPAQPPAGTPETGAPGKDNSLLNKVMDMAQKKGENMLMDYFFNPKDDKDDKTGGSGNREGKSVKSGGGPVGWVKDKAKSAVDKLNGKYAETLADIRGDGLNGLRNPLKGFKGPGLINKIKETGNRLSQVAAKPDSSTWDYVAAATKVVPFVGCFTENEAKVKDGMSRKEKWEADSEALNCLLFDWLMVTPLAAYSENFRAYAKDGAKWLNTHLADHSREIRAALRQAKEVQGFKNARDRQFNKIINEKTFPAFSSSQYGKAIAEQLSLDLTTGLGLGAARLAFVKEFQDTVLESTKDQYTEDDRRQFDQYVKERESNVRADVSKQIVDKQRQVLLEFVNKMINNDTASLSVIANMVQESFMKDSMPEEASKEIRDAMANSKPTLPSPLTVAYIVGQSLATDERSAGMTIEQIEQRIYNGSTDGNGQGKVFGRQQPKGDAPGWQIHPFTLNHVEYFKRQGMNKAAADAEALKQMTAVVKVLTASQAQKKVNFQEEIEKSMNKWRPGKDYPGKKPDEKKPAAPQQPAKNTPQKRADEKPTEYQLLAAMAMGRKLKGWKRNADESTTFFSGVADPMAAIPSVLGSK</sequence>
<evidence type="ECO:0000313" key="4">
    <source>
        <dbReference type="Proteomes" id="UP000078544"/>
    </source>
</evidence>
<evidence type="ECO:0000256" key="1">
    <source>
        <dbReference type="SAM" id="MobiDB-lite"/>
    </source>
</evidence>
<keyword evidence="4" id="KW-1185">Reference proteome</keyword>
<organism evidence="3 4">
    <name type="scientific">Moelleriella libera RCEF 2490</name>
    <dbReference type="NCBI Taxonomy" id="1081109"/>
    <lineage>
        <taxon>Eukaryota</taxon>
        <taxon>Fungi</taxon>
        <taxon>Dikarya</taxon>
        <taxon>Ascomycota</taxon>
        <taxon>Pezizomycotina</taxon>
        <taxon>Sordariomycetes</taxon>
        <taxon>Hypocreomycetidae</taxon>
        <taxon>Hypocreales</taxon>
        <taxon>Clavicipitaceae</taxon>
        <taxon>Moelleriella</taxon>
    </lineage>
</organism>
<reference evidence="3 4" key="1">
    <citation type="journal article" date="2016" name="Genome Biol. Evol.">
        <title>Divergent and convergent evolution of fungal pathogenicity.</title>
        <authorList>
            <person name="Shang Y."/>
            <person name="Xiao G."/>
            <person name="Zheng P."/>
            <person name="Cen K."/>
            <person name="Zhan S."/>
            <person name="Wang C."/>
        </authorList>
    </citation>
    <scope>NUCLEOTIDE SEQUENCE [LARGE SCALE GENOMIC DNA]</scope>
    <source>
        <strain evidence="3 4">RCEF 2490</strain>
    </source>
</reference>
<dbReference type="EMBL" id="AZGY01000028">
    <property type="protein sequence ID" value="KZZ88788.1"/>
    <property type="molecule type" value="Genomic_DNA"/>
</dbReference>
<evidence type="ECO:0000313" key="3">
    <source>
        <dbReference type="EMBL" id="KZZ88788.1"/>
    </source>
</evidence>
<comment type="caution">
    <text evidence="3">The sequence shown here is derived from an EMBL/GenBank/DDBJ whole genome shotgun (WGS) entry which is preliminary data.</text>
</comment>
<feature type="compositionally biased region" description="Pro residues" evidence="1">
    <location>
        <begin position="43"/>
        <end position="59"/>
    </location>
</feature>
<feature type="region of interest" description="Disordered" evidence="1">
    <location>
        <begin position="547"/>
        <end position="591"/>
    </location>
</feature>
<protein>
    <recommendedName>
        <fullName evidence="5">Heat-labile enterotoxin, A chain</fullName>
    </recommendedName>
</protein>